<proteinExistence type="predicted"/>
<dbReference type="Proteomes" id="UP000499080">
    <property type="component" value="Unassembled WGS sequence"/>
</dbReference>
<protein>
    <recommendedName>
        <fullName evidence="3">Mariner Mos1 transposase</fullName>
    </recommendedName>
</protein>
<accession>A0A4Y2TAY6</accession>
<dbReference type="AlphaFoldDB" id="A0A4Y2TAY6"/>
<organism evidence="1 2">
    <name type="scientific">Araneus ventricosus</name>
    <name type="common">Orbweaver spider</name>
    <name type="synonym">Epeira ventricosa</name>
    <dbReference type="NCBI Taxonomy" id="182803"/>
    <lineage>
        <taxon>Eukaryota</taxon>
        <taxon>Metazoa</taxon>
        <taxon>Ecdysozoa</taxon>
        <taxon>Arthropoda</taxon>
        <taxon>Chelicerata</taxon>
        <taxon>Arachnida</taxon>
        <taxon>Araneae</taxon>
        <taxon>Araneomorphae</taxon>
        <taxon>Entelegynae</taxon>
        <taxon>Araneoidea</taxon>
        <taxon>Araneidae</taxon>
        <taxon>Araneus</taxon>
    </lineage>
</organism>
<sequence>MQIGWNTSACPKEFLQFSATLFTSLSEENLVPDKCSFSFEKRKESLGHRDVIRRKRPGMFSDGIILLHDDNTHTARKTEELLLKFKWEVWSHHPHRPQIRHLVEVPNTYLEQGSLQRVMRKQLPRTGSMGST</sequence>
<dbReference type="EMBL" id="BGPR01027318">
    <property type="protein sequence ID" value="GBN97732.1"/>
    <property type="molecule type" value="Genomic_DNA"/>
</dbReference>
<dbReference type="Gene3D" id="3.30.420.10">
    <property type="entry name" value="Ribonuclease H-like superfamily/Ribonuclease H"/>
    <property type="match status" value="1"/>
</dbReference>
<evidence type="ECO:0008006" key="3">
    <source>
        <dbReference type="Google" id="ProtNLM"/>
    </source>
</evidence>
<reference evidence="1 2" key="1">
    <citation type="journal article" date="2019" name="Sci. Rep.">
        <title>Orb-weaving spider Araneus ventricosus genome elucidates the spidroin gene catalogue.</title>
        <authorList>
            <person name="Kono N."/>
            <person name="Nakamura H."/>
            <person name="Ohtoshi R."/>
            <person name="Moran D.A.P."/>
            <person name="Shinohara A."/>
            <person name="Yoshida Y."/>
            <person name="Fujiwara M."/>
            <person name="Mori M."/>
            <person name="Tomita M."/>
            <person name="Arakawa K."/>
        </authorList>
    </citation>
    <scope>NUCLEOTIDE SEQUENCE [LARGE SCALE GENOMIC DNA]</scope>
</reference>
<dbReference type="GO" id="GO:0003676">
    <property type="term" value="F:nucleic acid binding"/>
    <property type="evidence" value="ECO:0007669"/>
    <property type="project" value="InterPro"/>
</dbReference>
<evidence type="ECO:0000313" key="1">
    <source>
        <dbReference type="EMBL" id="GBN97732.1"/>
    </source>
</evidence>
<dbReference type="OrthoDB" id="2113341at2759"/>
<keyword evidence="2" id="KW-1185">Reference proteome</keyword>
<evidence type="ECO:0000313" key="2">
    <source>
        <dbReference type="Proteomes" id="UP000499080"/>
    </source>
</evidence>
<name>A0A4Y2TAY6_ARAVE</name>
<gene>
    <name evidence="1" type="ORF">AVEN_248272_1</name>
</gene>
<dbReference type="InterPro" id="IPR036397">
    <property type="entry name" value="RNaseH_sf"/>
</dbReference>
<comment type="caution">
    <text evidence="1">The sequence shown here is derived from an EMBL/GenBank/DDBJ whole genome shotgun (WGS) entry which is preliminary data.</text>
</comment>